<dbReference type="Proteomes" id="UP001148662">
    <property type="component" value="Unassembled WGS sequence"/>
</dbReference>
<keyword evidence="2" id="KW-1185">Reference proteome</keyword>
<evidence type="ECO:0000313" key="1">
    <source>
        <dbReference type="EMBL" id="KAJ3555677.1"/>
    </source>
</evidence>
<proteinExistence type="predicted"/>
<sequence length="382" mass="43238">MAPTSGPYSKFQRDCDATENADKVAEHMSRCMHQDARRRFVYGFTAEDSTMRLWYCDRKQIICSESFDLLLRSDDHSSNSPSRSRSRDAKTSSSTRLCSYPTANPHHCNTKSKSARLQATSTLTARWGGCALAIYTSWERLRGYPGAAIVKATSTPGSAGLQLAPNMKQIWSWAFLPSQHNGDVLVGGVADCTRISPASVDEVHGRRRTHYRIVYKDVCEPLRFMSAFYVIFADVEDACYRLYALHQCSWVHHDISLDKILIYNDVVKIADLEHAERTAQLHEQKHIIVGTGLFMALEVNRGRYLSMPEPLLEEVSAFDAENDARLAQDEPMLDRTVLHGVPQFSYNPLHDRKSLLWVTAYTIVCYVIEDTTNSESARRNEA</sequence>
<evidence type="ECO:0000313" key="2">
    <source>
        <dbReference type="Proteomes" id="UP001148662"/>
    </source>
</evidence>
<comment type="caution">
    <text evidence="1">The sequence shown here is derived from an EMBL/GenBank/DDBJ whole genome shotgun (WGS) entry which is preliminary data.</text>
</comment>
<dbReference type="EMBL" id="JANHOG010000309">
    <property type="protein sequence ID" value="KAJ3555677.1"/>
    <property type="molecule type" value="Genomic_DNA"/>
</dbReference>
<accession>A0ACC1T8C1</accession>
<reference evidence="1" key="1">
    <citation type="submission" date="2022-07" db="EMBL/GenBank/DDBJ databases">
        <title>Genome Sequence of Phlebia brevispora.</title>
        <authorList>
            <person name="Buettner E."/>
        </authorList>
    </citation>
    <scope>NUCLEOTIDE SEQUENCE</scope>
    <source>
        <strain evidence="1">MPL23</strain>
    </source>
</reference>
<protein>
    <submittedName>
        <fullName evidence="1">Uncharacterized protein</fullName>
    </submittedName>
</protein>
<gene>
    <name evidence="1" type="ORF">NM688_g2444</name>
</gene>
<name>A0ACC1T8C1_9APHY</name>
<organism evidence="1 2">
    <name type="scientific">Phlebia brevispora</name>
    <dbReference type="NCBI Taxonomy" id="194682"/>
    <lineage>
        <taxon>Eukaryota</taxon>
        <taxon>Fungi</taxon>
        <taxon>Dikarya</taxon>
        <taxon>Basidiomycota</taxon>
        <taxon>Agaricomycotina</taxon>
        <taxon>Agaricomycetes</taxon>
        <taxon>Polyporales</taxon>
        <taxon>Meruliaceae</taxon>
        <taxon>Phlebia</taxon>
    </lineage>
</organism>